<evidence type="ECO:0000313" key="2">
    <source>
        <dbReference type="Proteomes" id="UP000199312"/>
    </source>
</evidence>
<organism evidence="1 2">
    <name type="scientific">Lutibacter maritimus</name>
    <dbReference type="NCBI Taxonomy" id="593133"/>
    <lineage>
        <taxon>Bacteria</taxon>
        <taxon>Pseudomonadati</taxon>
        <taxon>Bacteroidota</taxon>
        <taxon>Flavobacteriia</taxon>
        <taxon>Flavobacteriales</taxon>
        <taxon>Flavobacteriaceae</taxon>
        <taxon>Lutibacter</taxon>
    </lineage>
</organism>
<dbReference type="AlphaFoldDB" id="A0A1I6NR97"/>
<protein>
    <submittedName>
        <fullName evidence="1">Uncharacterized protein</fullName>
    </submittedName>
</protein>
<name>A0A1I6NR97_9FLAO</name>
<dbReference type="EMBL" id="FOZP01000001">
    <property type="protein sequence ID" value="SFS30410.1"/>
    <property type="molecule type" value="Genomic_DNA"/>
</dbReference>
<accession>A0A1I6NR97</accession>
<dbReference type="STRING" id="593133.SAMN04488006_0433"/>
<keyword evidence="2" id="KW-1185">Reference proteome</keyword>
<proteinExistence type="predicted"/>
<dbReference type="RefSeq" id="WP_177219120.1">
    <property type="nucleotide sequence ID" value="NZ_FOZP01000001.1"/>
</dbReference>
<gene>
    <name evidence="1" type="ORF">SAMN04488006_0433</name>
</gene>
<reference evidence="2" key="1">
    <citation type="submission" date="2016-10" db="EMBL/GenBank/DDBJ databases">
        <authorList>
            <person name="Varghese N."/>
            <person name="Submissions S."/>
        </authorList>
    </citation>
    <scope>NUCLEOTIDE SEQUENCE [LARGE SCALE GENOMIC DNA]</scope>
    <source>
        <strain evidence="2">DSM 24450</strain>
    </source>
</reference>
<dbReference type="Proteomes" id="UP000199312">
    <property type="component" value="Unassembled WGS sequence"/>
</dbReference>
<evidence type="ECO:0000313" key="1">
    <source>
        <dbReference type="EMBL" id="SFS30410.1"/>
    </source>
</evidence>
<sequence>MNTMYQLPVLETVFVCAPDGVITIQKKVSSIISSYRNSIAKNHFKTYSI</sequence>